<dbReference type="SUPFAM" id="SSF54593">
    <property type="entry name" value="Glyoxalase/Bleomycin resistance protein/Dihydroxybiphenyl dioxygenase"/>
    <property type="match status" value="1"/>
</dbReference>
<accession>A0AB39RQV3</accession>
<dbReference type="AlphaFoldDB" id="A0AB39RQV3"/>
<dbReference type="Pfam" id="PF00903">
    <property type="entry name" value="Glyoxalase"/>
    <property type="match status" value="1"/>
</dbReference>
<organism evidence="2">
    <name type="scientific">Streptomyces sp. R41</name>
    <dbReference type="NCBI Taxonomy" id="3238632"/>
    <lineage>
        <taxon>Bacteria</taxon>
        <taxon>Bacillati</taxon>
        <taxon>Actinomycetota</taxon>
        <taxon>Actinomycetes</taxon>
        <taxon>Kitasatosporales</taxon>
        <taxon>Streptomycetaceae</taxon>
        <taxon>Streptomyces</taxon>
    </lineage>
</organism>
<protein>
    <submittedName>
        <fullName evidence="2">VOC family protein</fullName>
    </submittedName>
</protein>
<dbReference type="InterPro" id="IPR029068">
    <property type="entry name" value="Glyas_Bleomycin-R_OHBP_Dase"/>
</dbReference>
<evidence type="ECO:0000259" key="1">
    <source>
        <dbReference type="Pfam" id="PF00903"/>
    </source>
</evidence>
<gene>
    <name evidence="2" type="ORF">AB5J53_44850</name>
</gene>
<dbReference type="RefSeq" id="WP_369251313.1">
    <property type="nucleotide sequence ID" value="NZ_CP163443.1"/>
</dbReference>
<name>A0AB39RQV3_9ACTN</name>
<dbReference type="EMBL" id="CP163443">
    <property type="protein sequence ID" value="XDQ58260.1"/>
    <property type="molecule type" value="Genomic_DNA"/>
</dbReference>
<dbReference type="Gene3D" id="3.10.180.10">
    <property type="entry name" value="2,3-Dihydroxybiphenyl 1,2-Dioxygenase, domain 1"/>
    <property type="match status" value="1"/>
</dbReference>
<reference evidence="2" key="1">
    <citation type="submission" date="2024-07" db="EMBL/GenBank/DDBJ databases">
        <authorList>
            <person name="Yu S.T."/>
        </authorList>
    </citation>
    <scope>NUCLEOTIDE SEQUENCE</scope>
    <source>
        <strain evidence="2">R41</strain>
    </source>
</reference>
<evidence type="ECO:0000313" key="2">
    <source>
        <dbReference type="EMBL" id="XDQ58260.1"/>
    </source>
</evidence>
<feature type="domain" description="Glyoxalase/fosfomycin resistance/dioxygenase" evidence="1">
    <location>
        <begin position="6"/>
        <end position="125"/>
    </location>
</feature>
<sequence length="141" mass="15048">MNVLFIASTAVVAADPPRSRKLFIDALGLPLQGEDDGYYSSESIPGSKHFGVWPLSQAAEACFGTPTWPADQVVPQASIEFEVEDADAVAAAGGELERAGFELLHPARTEPWGQTVTRLLTDDGLIVGISYAPSLHDEEHA</sequence>
<proteinExistence type="predicted"/>
<dbReference type="InterPro" id="IPR004360">
    <property type="entry name" value="Glyas_Fos-R_dOase_dom"/>
</dbReference>